<evidence type="ECO:0000259" key="1">
    <source>
        <dbReference type="Pfam" id="PF06985"/>
    </source>
</evidence>
<evidence type="ECO:0000313" key="2">
    <source>
        <dbReference type="EMBL" id="CEO49773.1"/>
    </source>
</evidence>
<gene>
    <name evidence="2" type="ORF">BN869_000005830_1</name>
</gene>
<proteinExistence type="predicted"/>
<reference evidence="2" key="1">
    <citation type="submission" date="2015-01" db="EMBL/GenBank/DDBJ databases">
        <authorList>
            <person name="Durling Mikael"/>
        </authorList>
    </citation>
    <scope>NUCLEOTIDE SEQUENCE</scope>
</reference>
<dbReference type="Pfam" id="PF06985">
    <property type="entry name" value="HET"/>
    <property type="match status" value="1"/>
</dbReference>
<dbReference type="PANTHER" id="PTHR33112">
    <property type="entry name" value="DOMAIN PROTEIN, PUTATIVE-RELATED"/>
    <property type="match status" value="1"/>
</dbReference>
<dbReference type="AlphaFoldDB" id="A0A0B7JXJ7"/>
<accession>A0A0B7JXJ7</accession>
<feature type="domain" description="Heterokaryon incompatibility" evidence="1">
    <location>
        <begin position="94"/>
        <end position="238"/>
    </location>
</feature>
<dbReference type="InterPro" id="IPR010730">
    <property type="entry name" value="HET"/>
</dbReference>
<dbReference type="EMBL" id="CDPU01000015">
    <property type="protein sequence ID" value="CEO49773.1"/>
    <property type="molecule type" value="Genomic_DNA"/>
</dbReference>
<name>A0A0B7JXJ7_BIOOC</name>
<dbReference type="PANTHER" id="PTHR33112:SF10">
    <property type="entry name" value="TOL"/>
    <property type="match status" value="1"/>
</dbReference>
<protein>
    <recommendedName>
        <fullName evidence="1">Heterokaryon incompatibility domain-containing protein</fullName>
    </recommendedName>
</protein>
<organism evidence="2">
    <name type="scientific">Bionectria ochroleuca</name>
    <name type="common">Gliocladium roseum</name>
    <dbReference type="NCBI Taxonomy" id="29856"/>
    <lineage>
        <taxon>Eukaryota</taxon>
        <taxon>Fungi</taxon>
        <taxon>Dikarya</taxon>
        <taxon>Ascomycota</taxon>
        <taxon>Pezizomycotina</taxon>
        <taxon>Sordariomycetes</taxon>
        <taxon>Hypocreomycetidae</taxon>
        <taxon>Hypocreales</taxon>
        <taxon>Bionectriaceae</taxon>
        <taxon>Clonostachys</taxon>
    </lineage>
</organism>
<sequence length="518" mass="57519">MDRGVSPVISIHRSKVTRIDSDVQVGFARLPQPGSDASFEIIRQWLQSCDNHHGGICPPATRQDSVMPTRVIDVGTERDHSVRLIETRGAQGKWIALSHQWGTSDNFCTTPENKVKHMNGIEDEILPATFRDAVKITRALGRRHLWIDSVCIIQGRKGDFASEAKRMEQVYSGAYCVLATSRSPGHDAGILQDREERDVMALQAQGQSGPFYLSQNIDDFDVHVLKGALNQRGWVLQEHALARRTVYFTDHQMYFECGQGGLINSETASFLGDPDFPQIIMSADKGERILLYQDLYTKYSRLGLSRPTDRAVAIGGLEERILAKLNVSGGWGILDDSLNTEGQNGLLRRSLLWRRGEEVEELSSIPFAKKAGYPGVPTWSWMAYEGGINYIEPDFGATHWEELLSPWSSEGPAPSRQGHGAHPPALVAKVWDYTAEHIADSQGHFIVLDSPKKSKHLATKCVILGQPRSRRVKQKRYVLIVTATTEKDGNGKAVYHRAGAGVIPAECITGGEDNVTIW</sequence>